<dbReference type="InterPro" id="IPR034095">
    <property type="entry name" value="NDUF3"/>
</dbReference>
<organism evidence="5 6">
    <name type="scientific">Trichodelitschia bisporula</name>
    <dbReference type="NCBI Taxonomy" id="703511"/>
    <lineage>
        <taxon>Eukaryota</taxon>
        <taxon>Fungi</taxon>
        <taxon>Dikarya</taxon>
        <taxon>Ascomycota</taxon>
        <taxon>Pezizomycotina</taxon>
        <taxon>Dothideomycetes</taxon>
        <taxon>Dothideomycetes incertae sedis</taxon>
        <taxon>Phaeotrichales</taxon>
        <taxon>Phaeotrichaceae</taxon>
        <taxon>Trichodelitschia</taxon>
    </lineage>
</organism>
<proteinExistence type="inferred from homology"/>
<sequence>MSTPFGSLCRTIAAQSTYFTTSLRTCQPHFATTHNFTRSFTTTAPRSFAPSTSYSVHIRRAPRTHDRGPASSEDTQTDFGKLNVLGDVPVPATSIDACLEDGFDLSNGARVAGAGVLLVGGEAFRWRPWVEESGGRRGLLNEKGAWEVDRRAWGVLGGLWPKPDLLIIGTGPTIVPISPATRKHINGLGIRVEVQDTRNAASQFNLLATERGVEQVAAALIPIGWTEAVKK</sequence>
<keyword evidence="6" id="KW-1185">Reference proteome</keyword>
<dbReference type="PANTHER" id="PTHR21192">
    <property type="entry name" value="NUCLEAR PROTEIN E3-3"/>
    <property type="match status" value="1"/>
</dbReference>
<comment type="subcellular location">
    <subcellularLocation>
        <location evidence="1">Mitochondrion</location>
    </subcellularLocation>
</comment>
<dbReference type="GO" id="GO:0005743">
    <property type="term" value="C:mitochondrial inner membrane"/>
    <property type="evidence" value="ECO:0007669"/>
    <property type="project" value="TreeGrafter"/>
</dbReference>
<reference evidence="5" key="1">
    <citation type="journal article" date="2020" name="Stud. Mycol.">
        <title>101 Dothideomycetes genomes: a test case for predicting lifestyles and emergence of pathogens.</title>
        <authorList>
            <person name="Haridas S."/>
            <person name="Albert R."/>
            <person name="Binder M."/>
            <person name="Bloem J."/>
            <person name="Labutti K."/>
            <person name="Salamov A."/>
            <person name="Andreopoulos B."/>
            <person name="Baker S."/>
            <person name="Barry K."/>
            <person name="Bills G."/>
            <person name="Bluhm B."/>
            <person name="Cannon C."/>
            <person name="Castanera R."/>
            <person name="Culley D."/>
            <person name="Daum C."/>
            <person name="Ezra D."/>
            <person name="Gonzalez J."/>
            <person name="Henrissat B."/>
            <person name="Kuo A."/>
            <person name="Liang C."/>
            <person name="Lipzen A."/>
            <person name="Lutzoni F."/>
            <person name="Magnuson J."/>
            <person name="Mondo S."/>
            <person name="Nolan M."/>
            <person name="Ohm R."/>
            <person name="Pangilinan J."/>
            <person name="Park H.-J."/>
            <person name="Ramirez L."/>
            <person name="Alfaro M."/>
            <person name="Sun H."/>
            <person name="Tritt A."/>
            <person name="Yoshinaga Y."/>
            <person name="Zwiers L.-H."/>
            <person name="Turgeon B."/>
            <person name="Goodwin S."/>
            <person name="Spatafora J."/>
            <person name="Crous P."/>
            <person name="Grigoriev I."/>
        </authorList>
    </citation>
    <scope>NUCLEOTIDE SEQUENCE</scope>
    <source>
        <strain evidence="5">CBS 262.69</strain>
    </source>
</reference>
<dbReference type="OrthoDB" id="20681at2759"/>
<evidence type="ECO:0000256" key="3">
    <source>
        <dbReference type="ARBA" id="ARBA00023128"/>
    </source>
</evidence>
<evidence type="ECO:0000313" key="5">
    <source>
        <dbReference type="EMBL" id="KAF2404358.1"/>
    </source>
</evidence>
<dbReference type="SUPFAM" id="SSF64076">
    <property type="entry name" value="MTH938-like"/>
    <property type="match status" value="1"/>
</dbReference>
<evidence type="ECO:0000256" key="2">
    <source>
        <dbReference type="ARBA" id="ARBA00021776"/>
    </source>
</evidence>
<dbReference type="GO" id="GO:0032981">
    <property type="term" value="P:mitochondrial respiratory chain complex I assembly"/>
    <property type="evidence" value="ECO:0007669"/>
    <property type="project" value="InterPro"/>
</dbReference>
<accession>A0A6G1I7S8</accession>
<dbReference type="Proteomes" id="UP000799640">
    <property type="component" value="Unassembled WGS sequence"/>
</dbReference>
<dbReference type="CDD" id="cd05125">
    <property type="entry name" value="Mth938_2P1-like"/>
    <property type="match status" value="1"/>
</dbReference>
<dbReference type="AlphaFoldDB" id="A0A6G1I7S8"/>
<dbReference type="Pfam" id="PF04430">
    <property type="entry name" value="DUF498"/>
    <property type="match status" value="1"/>
</dbReference>
<comment type="similarity">
    <text evidence="4">Belongs to the NDUFAF3 family.</text>
</comment>
<dbReference type="InterPro" id="IPR007523">
    <property type="entry name" value="NDUFAF3/AAMDC"/>
</dbReference>
<dbReference type="InterPro" id="IPR036748">
    <property type="entry name" value="MTH938-like_sf"/>
</dbReference>
<evidence type="ECO:0000313" key="6">
    <source>
        <dbReference type="Proteomes" id="UP000799640"/>
    </source>
</evidence>
<dbReference type="Gene3D" id="3.40.1230.10">
    <property type="entry name" value="MTH938-like"/>
    <property type="match status" value="1"/>
</dbReference>
<protein>
    <recommendedName>
        <fullName evidence="2">NADH dehydrogenase [ubiquinone] 1 alpha subcomplex assembly factor 3</fullName>
    </recommendedName>
</protein>
<keyword evidence="3" id="KW-0496">Mitochondrion</keyword>
<gene>
    <name evidence="5" type="ORF">EJ06DRAFT_469453</name>
</gene>
<evidence type="ECO:0000256" key="4">
    <source>
        <dbReference type="ARBA" id="ARBA00049984"/>
    </source>
</evidence>
<dbReference type="PANTHER" id="PTHR21192:SF2">
    <property type="entry name" value="NADH DEHYDROGENASE [UBIQUINONE] 1 ALPHA SUBCOMPLEX ASSEMBLY FACTOR 3"/>
    <property type="match status" value="1"/>
</dbReference>
<dbReference type="FunFam" id="3.40.1230.10:FF:000005">
    <property type="entry name" value="NADH dehydrogenase [ubiquinone]alpha subcomplex assembly factor"/>
    <property type="match status" value="1"/>
</dbReference>
<dbReference type="EMBL" id="ML996688">
    <property type="protein sequence ID" value="KAF2404358.1"/>
    <property type="molecule type" value="Genomic_DNA"/>
</dbReference>
<evidence type="ECO:0000256" key="1">
    <source>
        <dbReference type="ARBA" id="ARBA00004173"/>
    </source>
</evidence>
<name>A0A6G1I7S8_9PEZI</name>